<evidence type="ECO:0000313" key="1">
    <source>
        <dbReference type="EMBL" id="MBC8590364.1"/>
    </source>
</evidence>
<reference evidence="1 2" key="1">
    <citation type="submission" date="2020-08" db="EMBL/GenBank/DDBJ databases">
        <title>Genome public.</title>
        <authorList>
            <person name="Liu C."/>
            <person name="Sun Q."/>
        </authorList>
    </citation>
    <scope>NUCLEOTIDE SEQUENCE [LARGE SCALE GENOMIC DNA]</scope>
    <source>
        <strain evidence="1 2">NSJ-26</strain>
    </source>
</reference>
<sequence>MSKISNIGVLDVREIHEELAKDVTKIENIGLLIENDRSKILLKDTKMENIGGNIKIPDDKNIDFIMENGSLIIDREYLEGVVNPIIILVNGKVEFKKDIDLNLLNEKLYMAIINGKLICPKALVGFISSKGTINGKTIAYSSKYTYFDGNIDLTDRFLKSLKSDSKLSFNRLLVLKDIDLQLLESKISNMEVLSKLIIVDKLEEEISQYIDDYYGLNKIIIPSEGREVKYIDEDIIIDDNFIRKYDDIVLYVDGEVELKLEDITDFNRYIHLLICDKLICNDKIYEKVKNNLGEDTEVEIINGELIVNTGKMNLSGVIEEEIFIKNMGKLVLEDDLDYHSFEKNVISIINYGLIEAPEEKIDMITKKADKNHGKIRGSKKKEQLKENGDREEKILYTNIGELKL</sequence>
<dbReference type="Proteomes" id="UP000601522">
    <property type="component" value="Unassembled WGS sequence"/>
</dbReference>
<organism evidence="1 2">
    <name type="scientific">Wansuia hejianensis</name>
    <dbReference type="NCBI Taxonomy" id="2763667"/>
    <lineage>
        <taxon>Bacteria</taxon>
        <taxon>Bacillati</taxon>
        <taxon>Bacillota</taxon>
        <taxon>Clostridia</taxon>
        <taxon>Lachnospirales</taxon>
        <taxon>Lachnospiraceae</taxon>
        <taxon>Wansuia</taxon>
    </lineage>
</organism>
<protein>
    <submittedName>
        <fullName evidence="1">Uncharacterized protein</fullName>
    </submittedName>
</protein>
<accession>A0A926F1U4</accession>
<dbReference type="AlphaFoldDB" id="A0A926F1U4"/>
<evidence type="ECO:0000313" key="2">
    <source>
        <dbReference type="Proteomes" id="UP000601522"/>
    </source>
</evidence>
<dbReference type="RefSeq" id="WP_249323181.1">
    <property type="nucleotide sequence ID" value="NZ_JACRTK010000001.1"/>
</dbReference>
<keyword evidence="2" id="KW-1185">Reference proteome</keyword>
<proteinExistence type="predicted"/>
<comment type="caution">
    <text evidence="1">The sequence shown here is derived from an EMBL/GenBank/DDBJ whole genome shotgun (WGS) entry which is preliminary data.</text>
</comment>
<dbReference type="EMBL" id="JACRTK010000001">
    <property type="protein sequence ID" value="MBC8590364.1"/>
    <property type="molecule type" value="Genomic_DNA"/>
</dbReference>
<gene>
    <name evidence="1" type="ORF">H8689_04315</name>
</gene>
<name>A0A926F1U4_9FIRM</name>